<dbReference type="PROSITE" id="PS50142">
    <property type="entry name" value="RNASE_3_2"/>
    <property type="match status" value="1"/>
</dbReference>
<name>A0A1H2T6Q2_ACIFE</name>
<protein>
    <recommendedName>
        <fullName evidence="15">Ribonuclease 3</fullName>
        <ecNumber evidence="15">3.1.26.3</ecNumber>
    </recommendedName>
    <alternativeName>
        <fullName evidence="15">Ribonuclease III</fullName>
        <shortName evidence="15">RNase III</shortName>
    </alternativeName>
</protein>
<comment type="caution">
    <text evidence="18">The sequence shown here is derived from an EMBL/GenBank/DDBJ whole genome shotgun (WGS) entry which is preliminary data.</text>
</comment>
<dbReference type="GO" id="GO:0019843">
    <property type="term" value="F:rRNA binding"/>
    <property type="evidence" value="ECO:0007669"/>
    <property type="project" value="UniProtKB-KW"/>
</dbReference>
<comment type="subunit">
    <text evidence="4 15">Homodimer.</text>
</comment>
<dbReference type="HAMAP" id="MF_00104">
    <property type="entry name" value="RNase_III"/>
    <property type="match status" value="1"/>
</dbReference>
<proteinExistence type="inferred from homology"/>
<feature type="binding site" evidence="15">
    <location>
        <position position="125"/>
    </location>
    <ligand>
        <name>Mg(2+)</name>
        <dbReference type="ChEBI" id="CHEBI:18420"/>
    </ligand>
</feature>
<evidence type="ECO:0000256" key="6">
    <source>
        <dbReference type="ARBA" id="ARBA00022552"/>
    </source>
</evidence>
<accession>A0A1H2T6Q2</accession>
<sequence length="234" mass="26361">MEEQRQKELEGLCRQLGMEMKDLHLLDMALTHTSYAYESKKNPRPQHNQRLEFLGDSVLSLVVSTHIYKTCPQMDEGELSKLRAFLVCEETLAQLATENHLGDHLLLGKGEINLDGEENPSILADAFESVLGAYYLDQGFARVTGLLNRLLISRIPELTADGIDRDYKTRLQEVVQKDGPAEILYDQVSAEGPSHNRTFVMRVLVNGNELGKGRGRTKKEAEQRAAREALKALR</sequence>
<keyword evidence="11 15" id="KW-0255">Endonuclease</keyword>
<keyword evidence="6 15" id="KW-0698">rRNA processing</keyword>
<feature type="active site" evidence="15">
    <location>
        <position position="128"/>
    </location>
</feature>
<evidence type="ECO:0000256" key="8">
    <source>
        <dbReference type="ARBA" id="ARBA00022694"/>
    </source>
</evidence>
<dbReference type="CDD" id="cd10845">
    <property type="entry name" value="DSRM_RNAse_III_family"/>
    <property type="match status" value="1"/>
</dbReference>
<evidence type="ECO:0000259" key="17">
    <source>
        <dbReference type="PROSITE" id="PS50142"/>
    </source>
</evidence>
<evidence type="ECO:0000256" key="4">
    <source>
        <dbReference type="ARBA" id="ARBA00011738"/>
    </source>
</evidence>
<dbReference type="FunFam" id="3.30.160.20:FF:000003">
    <property type="entry name" value="Ribonuclease 3"/>
    <property type="match status" value="1"/>
</dbReference>
<dbReference type="AlphaFoldDB" id="A0A1H2T6Q2"/>
<comment type="function">
    <text evidence="15">Digests double-stranded RNA. Involved in the processing of primary rRNA transcript to yield the immediate precursors to the large and small rRNAs (23S and 16S). Processes some mRNAs, and tRNAs when they are encoded in the rRNA operon. Processes pre-crRNA and tracrRNA of type II CRISPR loci if present in the organism.</text>
</comment>
<evidence type="ECO:0000256" key="3">
    <source>
        <dbReference type="ARBA" id="ARBA00010183"/>
    </source>
</evidence>
<evidence type="ECO:0000256" key="11">
    <source>
        <dbReference type="ARBA" id="ARBA00022759"/>
    </source>
</evidence>
<dbReference type="GO" id="GO:0010468">
    <property type="term" value="P:regulation of gene expression"/>
    <property type="evidence" value="ECO:0007669"/>
    <property type="project" value="TreeGrafter"/>
</dbReference>
<evidence type="ECO:0000313" key="18">
    <source>
        <dbReference type="EMBL" id="SDW39552.1"/>
    </source>
</evidence>
<feature type="binding site" evidence="15">
    <location>
        <position position="52"/>
    </location>
    <ligand>
        <name>Mg(2+)</name>
        <dbReference type="ChEBI" id="CHEBI:18420"/>
    </ligand>
</feature>
<dbReference type="OMA" id="LTHKSCK"/>
<dbReference type="GO" id="GO:0046872">
    <property type="term" value="F:metal ion binding"/>
    <property type="evidence" value="ECO:0007669"/>
    <property type="project" value="UniProtKB-KW"/>
</dbReference>
<keyword evidence="5 15" id="KW-0963">Cytoplasm</keyword>
<dbReference type="InterPro" id="IPR036389">
    <property type="entry name" value="RNase_III_sf"/>
</dbReference>
<keyword evidence="7 15" id="KW-0507">mRNA processing</keyword>
<feature type="binding site" evidence="15">
    <location>
        <position position="128"/>
    </location>
    <ligand>
        <name>Mg(2+)</name>
        <dbReference type="ChEBI" id="CHEBI:18420"/>
    </ligand>
</feature>
<dbReference type="InterPro" id="IPR011907">
    <property type="entry name" value="RNase_III"/>
</dbReference>
<comment type="cofactor">
    <cofactor evidence="15">
        <name>Mg(2+)</name>
        <dbReference type="ChEBI" id="CHEBI:18420"/>
    </cofactor>
</comment>
<evidence type="ECO:0000313" key="19">
    <source>
        <dbReference type="Proteomes" id="UP000182379"/>
    </source>
</evidence>
<keyword evidence="8 15" id="KW-0819">tRNA processing</keyword>
<keyword evidence="10 15" id="KW-0479">Metal-binding</keyword>
<comment type="subcellular location">
    <subcellularLocation>
        <location evidence="2 15">Cytoplasm</location>
    </subcellularLocation>
</comment>
<dbReference type="GeneID" id="78335082"/>
<evidence type="ECO:0000256" key="1">
    <source>
        <dbReference type="ARBA" id="ARBA00000109"/>
    </source>
</evidence>
<dbReference type="PANTHER" id="PTHR11207:SF0">
    <property type="entry name" value="RIBONUCLEASE 3"/>
    <property type="match status" value="1"/>
</dbReference>
<evidence type="ECO:0000256" key="15">
    <source>
        <dbReference type="HAMAP-Rule" id="MF_00104"/>
    </source>
</evidence>
<evidence type="ECO:0000256" key="5">
    <source>
        <dbReference type="ARBA" id="ARBA00022490"/>
    </source>
</evidence>
<dbReference type="SUPFAM" id="SSF69065">
    <property type="entry name" value="RNase III domain-like"/>
    <property type="match status" value="1"/>
</dbReference>
<dbReference type="Proteomes" id="UP000182379">
    <property type="component" value="Unassembled WGS sequence"/>
</dbReference>
<feature type="domain" description="DRBM" evidence="16">
    <location>
        <begin position="166"/>
        <end position="234"/>
    </location>
</feature>
<dbReference type="EMBL" id="FNOP01000001">
    <property type="protein sequence ID" value="SDW39552.1"/>
    <property type="molecule type" value="Genomic_DNA"/>
</dbReference>
<dbReference type="GO" id="GO:0005737">
    <property type="term" value="C:cytoplasm"/>
    <property type="evidence" value="ECO:0007669"/>
    <property type="project" value="UniProtKB-SubCell"/>
</dbReference>
<dbReference type="GO" id="GO:0006364">
    <property type="term" value="P:rRNA processing"/>
    <property type="evidence" value="ECO:0007669"/>
    <property type="project" value="UniProtKB-UniRule"/>
</dbReference>
<evidence type="ECO:0000256" key="12">
    <source>
        <dbReference type="ARBA" id="ARBA00022801"/>
    </source>
</evidence>
<dbReference type="PROSITE" id="PS00517">
    <property type="entry name" value="RNASE_3_1"/>
    <property type="match status" value="1"/>
</dbReference>
<evidence type="ECO:0000259" key="16">
    <source>
        <dbReference type="PROSITE" id="PS50137"/>
    </source>
</evidence>
<dbReference type="SMART" id="SM00535">
    <property type="entry name" value="RIBOc"/>
    <property type="match status" value="1"/>
</dbReference>
<dbReference type="SUPFAM" id="SSF54768">
    <property type="entry name" value="dsRNA-binding domain-like"/>
    <property type="match status" value="1"/>
</dbReference>
<evidence type="ECO:0000256" key="10">
    <source>
        <dbReference type="ARBA" id="ARBA00022723"/>
    </source>
</evidence>
<dbReference type="InterPro" id="IPR000999">
    <property type="entry name" value="RNase_III_dom"/>
</dbReference>
<keyword evidence="14 15" id="KW-0694">RNA-binding</keyword>
<evidence type="ECO:0000256" key="14">
    <source>
        <dbReference type="ARBA" id="ARBA00022884"/>
    </source>
</evidence>
<comment type="catalytic activity">
    <reaction evidence="1 15">
        <text>Endonucleolytic cleavage to 5'-phosphomonoester.</text>
        <dbReference type="EC" id="3.1.26.3"/>
    </reaction>
</comment>
<organism evidence="18 19">
    <name type="scientific">Acidaminococcus fermentans</name>
    <dbReference type="NCBI Taxonomy" id="905"/>
    <lineage>
        <taxon>Bacteria</taxon>
        <taxon>Bacillati</taxon>
        <taxon>Bacillota</taxon>
        <taxon>Negativicutes</taxon>
        <taxon>Acidaminococcales</taxon>
        <taxon>Acidaminococcaceae</taxon>
        <taxon>Acidaminococcus</taxon>
    </lineage>
</organism>
<evidence type="ECO:0000256" key="2">
    <source>
        <dbReference type="ARBA" id="ARBA00004496"/>
    </source>
</evidence>
<dbReference type="Pfam" id="PF14622">
    <property type="entry name" value="Ribonucleas_3_3"/>
    <property type="match status" value="1"/>
</dbReference>
<dbReference type="GO" id="GO:0006397">
    <property type="term" value="P:mRNA processing"/>
    <property type="evidence" value="ECO:0007669"/>
    <property type="project" value="UniProtKB-UniRule"/>
</dbReference>
<feature type="active site" evidence="15">
    <location>
        <position position="56"/>
    </location>
</feature>
<dbReference type="PANTHER" id="PTHR11207">
    <property type="entry name" value="RIBONUCLEASE III"/>
    <property type="match status" value="1"/>
</dbReference>
<keyword evidence="15" id="KW-0699">rRNA-binding</keyword>
<dbReference type="GO" id="GO:0008033">
    <property type="term" value="P:tRNA processing"/>
    <property type="evidence" value="ECO:0007669"/>
    <property type="project" value="UniProtKB-KW"/>
</dbReference>
<dbReference type="NCBIfam" id="TIGR02191">
    <property type="entry name" value="RNaseIII"/>
    <property type="match status" value="1"/>
</dbReference>
<keyword evidence="13 15" id="KW-0460">Magnesium</keyword>
<dbReference type="SMART" id="SM00358">
    <property type="entry name" value="DSRM"/>
    <property type="match status" value="1"/>
</dbReference>
<dbReference type="CDD" id="cd00593">
    <property type="entry name" value="RIBOc"/>
    <property type="match status" value="1"/>
</dbReference>
<dbReference type="InterPro" id="IPR014720">
    <property type="entry name" value="dsRBD_dom"/>
</dbReference>
<comment type="similarity">
    <text evidence="3">Belongs to the ribonuclease III family.</text>
</comment>
<dbReference type="GO" id="GO:0042802">
    <property type="term" value="F:identical protein binding"/>
    <property type="evidence" value="ECO:0007669"/>
    <property type="project" value="UniProtKB-ARBA"/>
</dbReference>
<gene>
    <name evidence="15" type="primary">rnc</name>
    <name evidence="18" type="ORF">SAMN05216495_101136</name>
</gene>
<dbReference type="GO" id="GO:0004525">
    <property type="term" value="F:ribonuclease III activity"/>
    <property type="evidence" value="ECO:0007669"/>
    <property type="project" value="UniProtKB-UniRule"/>
</dbReference>
<evidence type="ECO:0000256" key="7">
    <source>
        <dbReference type="ARBA" id="ARBA00022664"/>
    </source>
</evidence>
<dbReference type="FunFam" id="1.10.1520.10:FF:000001">
    <property type="entry name" value="Ribonuclease 3"/>
    <property type="match status" value="1"/>
</dbReference>
<keyword evidence="9 15" id="KW-0540">Nuclease</keyword>
<dbReference type="Pfam" id="PF00035">
    <property type="entry name" value="dsrm"/>
    <property type="match status" value="1"/>
</dbReference>
<feature type="domain" description="RNase III" evidence="17">
    <location>
        <begin position="9"/>
        <end position="139"/>
    </location>
</feature>
<dbReference type="EC" id="3.1.26.3" evidence="15"/>
<dbReference type="RefSeq" id="WP_012938733.1">
    <property type="nucleotide sequence ID" value="NZ_CALAKB010000025.1"/>
</dbReference>
<dbReference type="GO" id="GO:0003725">
    <property type="term" value="F:double-stranded RNA binding"/>
    <property type="evidence" value="ECO:0007669"/>
    <property type="project" value="TreeGrafter"/>
</dbReference>
<evidence type="ECO:0000256" key="13">
    <source>
        <dbReference type="ARBA" id="ARBA00022842"/>
    </source>
</evidence>
<dbReference type="Gene3D" id="3.30.160.20">
    <property type="match status" value="1"/>
</dbReference>
<evidence type="ECO:0000256" key="9">
    <source>
        <dbReference type="ARBA" id="ARBA00022722"/>
    </source>
</evidence>
<dbReference type="PROSITE" id="PS50137">
    <property type="entry name" value="DS_RBD"/>
    <property type="match status" value="1"/>
</dbReference>
<keyword evidence="12 15" id="KW-0378">Hydrolase</keyword>
<dbReference type="Gene3D" id="1.10.1520.10">
    <property type="entry name" value="Ribonuclease III domain"/>
    <property type="match status" value="1"/>
</dbReference>
<reference evidence="18 19" key="1">
    <citation type="submission" date="2016-10" db="EMBL/GenBank/DDBJ databases">
        <authorList>
            <person name="Varghese N."/>
            <person name="Submissions S."/>
        </authorList>
    </citation>
    <scope>NUCLEOTIDE SEQUENCE [LARGE SCALE GENOMIC DNA]</scope>
    <source>
        <strain evidence="18 19">WCC6</strain>
    </source>
</reference>